<keyword evidence="2" id="KW-1185">Reference proteome</keyword>
<evidence type="ECO:0000313" key="1">
    <source>
        <dbReference type="EMBL" id="KAF5175939.1"/>
    </source>
</evidence>
<organism evidence="1 2">
    <name type="scientific">Thalictrum thalictroides</name>
    <name type="common">Rue-anemone</name>
    <name type="synonym">Anemone thalictroides</name>
    <dbReference type="NCBI Taxonomy" id="46969"/>
    <lineage>
        <taxon>Eukaryota</taxon>
        <taxon>Viridiplantae</taxon>
        <taxon>Streptophyta</taxon>
        <taxon>Embryophyta</taxon>
        <taxon>Tracheophyta</taxon>
        <taxon>Spermatophyta</taxon>
        <taxon>Magnoliopsida</taxon>
        <taxon>Ranunculales</taxon>
        <taxon>Ranunculaceae</taxon>
        <taxon>Thalictroideae</taxon>
        <taxon>Thalictrum</taxon>
    </lineage>
</organism>
<reference evidence="1 2" key="1">
    <citation type="submission" date="2020-06" db="EMBL/GenBank/DDBJ databases">
        <title>Transcriptomic and genomic resources for Thalictrum thalictroides and T. hernandezii: Facilitating candidate gene discovery in an emerging model plant lineage.</title>
        <authorList>
            <person name="Arias T."/>
            <person name="Riano-Pachon D.M."/>
            <person name="Di Stilio V.S."/>
        </authorList>
    </citation>
    <scope>NUCLEOTIDE SEQUENCE [LARGE SCALE GENOMIC DNA]</scope>
    <source>
        <strain evidence="2">cv. WT478/WT964</strain>
        <tissue evidence="1">Leaves</tissue>
    </source>
</reference>
<sequence>WNLQNSEATSYTVKTTTEIPEIKSLADSLLKSHQLGPHTPMKKERRRVINVDDEPDKKIKNMVIFSNGLAECQGGACV</sequence>
<accession>A0A7J6UTQ1</accession>
<name>A0A7J6UTQ1_THATH</name>
<dbReference type="AlphaFoldDB" id="A0A7J6UTQ1"/>
<comment type="caution">
    <text evidence="1">The sequence shown here is derived from an EMBL/GenBank/DDBJ whole genome shotgun (WGS) entry which is preliminary data.</text>
</comment>
<protein>
    <submittedName>
        <fullName evidence="1">Uncharacterized protein</fullName>
    </submittedName>
</protein>
<feature type="non-terminal residue" evidence="1">
    <location>
        <position position="78"/>
    </location>
</feature>
<dbReference type="EMBL" id="JABWDY010043429">
    <property type="protein sequence ID" value="KAF5175939.1"/>
    <property type="molecule type" value="Genomic_DNA"/>
</dbReference>
<dbReference type="Proteomes" id="UP000554482">
    <property type="component" value="Unassembled WGS sequence"/>
</dbReference>
<evidence type="ECO:0000313" key="2">
    <source>
        <dbReference type="Proteomes" id="UP000554482"/>
    </source>
</evidence>
<gene>
    <name evidence="1" type="ORF">FRX31_034473</name>
</gene>
<proteinExistence type="predicted"/>